<feature type="transmembrane region" description="Helical" evidence="1">
    <location>
        <begin position="148"/>
        <end position="167"/>
    </location>
</feature>
<reference evidence="3 4" key="1">
    <citation type="submission" date="2016-10" db="EMBL/GenBank/DDBJ databases">
        <authorList>
            <person name="de Groot N.N."/>
        </authorList>
    </citation>
    <scope>NUCLEOTIDE SEQUENCE [LARGE SCALE GENOMIC DNA]</scope>
    <source>
        <strain evidence="3 4">EP1-55-1</strain>
    </source>
</reference>
<keyword evidence="1" id="KW-0472">Membrane</keyword>
<dbReference type="InterPro" id="IPR036938">
    <property type="entry name" value="PAP2/HPO_sf"/>
</dbReference>
<feature type="transmembrane region" description="Helical" evidence="1">
    <location>
        <begin position="179"/>
        <end position="196"/>
    </location>
</feature>
<dbReference type="SMART" id="SM00014">
    <property type="entry name" value="acidPPc"/>
    <property type="match status" value="1"/>
</dbReference>
<dbReference type="Proteomes" id="UP000199227">
    <property type="component" value="Unassembled WGS sequence"/>
</dbReference>
<keyword evidence="1" id="KW-0812">Transmembrane</keyword>
<accession>A0A1I5NAD6</accession>
<gene>
    <name evidence="3" type="ORF">SAMN05216234_10923</name>
</gene>
<protein>
    <submittedName>
        <fullName evidence="3">Undecaprenyl-diphosphatase</fullName>
    </submittedName>
</protein>
<evidence type="ECO:0000256" key="1">
    <source>
        <dbReference type="SAM" id="Phobius"/>
    </source>
</evidence>
<name>A0A1I5NAD6_9BACT</name>
<dbReference type="PANTHER" id="PTHR14969">
    <property type="entry name" value="SPHINGOSINE-1-PHOSPHATE PHOSPHOHYDROLASE"/>
    <property type="match status" value="1"/>
</dbReference>
<dbReference type="RefSeq" id="WP_092911610.1">
    <property type="nucleotide sequence ID" value="NZ_FOXB01000009.1"/>
</dbReference>
<dbReference type="STRING" id="223786.SAMN05216234_10923"/>
<evidence type="ECO:0000313" key="4">
    <source>
        <dbReference type="Proteomes" id="UP000199227"/>
    </source>
</evidence>
<proteinExistence type="predicted"/>
<feature type="transmembrane region" description="Helical" evidence="1">
    <location>
        <begin position="78"/>
        <end position="100"/>
    </location>
</feature>
<keyword evidence="4" id="KW-1185">Reference proteome</keyword>
<dbReference type="EMBL" id="FOXB01000009">
    <property type="protein sequence ID" value="SFP18296.1"/>
    <property type="molecule type" value="Genomic_DNA"/>
</dbReference>
<keyword evidence="1" id="KW-1133">Transmembrane helix</keyword>
<evidence type="ECO:0000259" key="2">
    <source>
        <dbReference type="SMART" id="SM00014"/>
    </source>
</evidence>
<evidence type="ECO:0000313" key="3">
    <source>
        <dbReference type="EMBL" id="SFP18296.1"/>
    </source>
</evidence>
<dbReference type="CDD" id="cd03392">
    <property type="entry name" value="PAP2_like_2"/>
    <property type="match status" value="1"/>
</dbReference>
<dbReference type="Pfam" id="PF01569">
    <property type="entry name" value="PAP2"/>
    <property type="match status" value="1"/>
</dbReference>
<dbReference type="Gene3D" id="1.20.144.10">
    <property type="entry name" value="Phosphatidic acid phosphatase type 2/haloperoxidase"/>
    <property type="match status" value="2"/>
</dbReference>
<dbReference type="SUPFAM" id="SSF48317">
    <property type="entry name" value="Acid phosphatase/Vanadium-dependent haloperoxidase"/>
    <property type="match status" value="1"/>
</dbReference>
<organism evidence="3 4">
    <name type="scientific">Hydrogenimonas thermophila</name>
    <dbReference type="NCBI Taxonomy" id="223786"/>
    <lineage>
        <taxon>Bacteria</taxon>
        <taxon>Pseudomonadati</taxon>
        <taxon>Campylobacterota</taxon>
        <taxon>Epsilonproteobacteria</taxon>
        <taxon>Campylobacterales</taxon>
        <taxon>Hydrogenimonadaceae</taxon>
        <taxon>Hydrogenimonas</taxon>
    </lineage>
</organism>
<dbReference type="PANTHER" id="PTHR14969:SF13">
    <property type="entry name" value="AT30094P"/>
    <property type="match status" value="1"/>
</dbReference>
<sequence>MKVLSFLGLLLFVSMYLIISNDPLPYFDKKTAEILFQYHSTFFDQLFIIVTYLNNVESVLIISIIVSIYLINKKRFKALLFYLFTIVTATISTYFFKIYIMRNRPDNGLLDINSYAFPSWHATLSVVLSLLVFIIFNEYIKNSRVKKFFISFIFIWPLLIGFSRVYLNVHWLSDVLAGWGLGLFIVSTSTLFFKYFNENSTIKF</sequence>
<feature type="domain" description="Phosphatidic acid phosphatase type 2/haloperoxidase" evidence="2">
    <location>
        <begin position="78"/>
        <end position="190"/>
    </location>
</feature>
<feature type="transmembrane region" description="Helical" evidence="1">
    <location>
        <begin position="120"/>
        <end position="136"/>
    </location>
</feature>
<feature type="transmembrane region" description="Helical" evidence="1">
    <location>
        <begin position="45"/>
        <end position="71"/>
    </location>
</feature>
<dbReference type="InterPro" id="IPR000326">
    <property type="entry name" value="PAP2/HPO"/>
</dbReference>
<dbReference type="AlphaFoldDB" id="A0A1I5NAD6"/>
<dbReference type="OrthoDB" id="9801622at2"/>